<dbReference type="GeneID" id="5698308"/>
<feature type="compositionally biased region" description="Polar residues" evidence="1">
    <location>
        <begin position="31"/>
        <end position="45"/>
    </location>
</feature>
<proteinExistence type="predicted"/>
<dbReference type="OMA" id="FITFMEH"/>
<accession>A8BR25</accession>
<evidence type="ECO:0000313" key="2">
    <source>
        <dbReference type="EMBL" id="KAE8304295.1"/>
    </source>
</evidence>
<evidence type="ECO:0000256" key="1">
    <source>
        <dbReference type="SAM" id="MobiDB-lite"/>
    </source>
</evidence>
<feature type="compositionally biased region" description="Basic and acidic residues" evidence="1">
    <location>
        <begin position="222"/>
        <end position="252"/>
    </location>
</feature>
<organism evidence="2 3">
    <name type="scientific">Giardia intestinalis (strain ATCC 50803 / WB clone C6)</name>
    <name type="common">Giardia lamblia</name>
    <dbReference type="NCBI Taxonomy" id="184922"/>
    <lineage>
        <taxon>Eukaryota</taxon>
        <taxon>Metamonada</taxon>
        <taxon>Diplomonadida</taxon>
        <taxon>Hexamitidae</taxon>
        <taxon>Giardiinae</taxon>
        <taxon>Giardia</taxon>
    </lineage>
</organism>
<dbReference type="HOGENOM" id="CLU_515316_0_0_1"/>
<name>A8BR25_GIAIC</name>
<protein>
    <submittedName>
        <fullName evidence="2">Uncharacterized protein</fullName>
    </submittedName>
</protein>
<dbReference type="VEuPathDB" id="GiardiaDB:GL50803_7600"/>
<dbReference type="RefSeq" id="XP_001705408.1">
    <property type="nucleotide sequence ID" value="XM_001705356.1"/>
</dbReference>
<evidence type="ECO:0000313" key="3">
    <source>
        <dbReference type="Proteomes" id="UP000001548"/>
    </source>
</evidence>
<reference evidence="2 3" key="1">
    <citation type="journal article" date="2007" name="Science">
        <title>Genomic minimalism in the early diverging intestinal parasite Giardia lamblia.</title>
        <authorList>
            <person name="Morrison H.G."/>
            <person name="McArthur A.G."/>
            <person name="Gillin F.D."/>
            <person name="Aley S.B."/>
            <person name="Adam R.D."/>
            <person name="Olsen G.J."/>
            <person name="Best A.A."/>
            <person name="Cande W.Z."/>
            <person name="Chen F."/>
            <person name="Cipriano M.J."/>
            <person name="Davids B.J."/>
            <person name="Dawson S.C."/>
            <person name="Elmendorf H.G."/>
            <person name="Hehl A.B."/>
            <person name="Holder M.E."/>
            <person name="Huse S.M."/>
            <person name="Kim U.U."/>
            <person name="Lasek-Nesselquist E."/>
            <person name="Manning G."/>
            <person name="Nigam A."/>
            <person name="Nixon J.E."/>
            <person name="Palm D."/>
            <person name="Passamaneck N.E."/>
            <person name="Prabhu A."/>
            <person name="Reich C.I."/>
            <person name="Reiner D.S."/>
            <person name="Samuelson J."/>
            <person name="Svard S.G."/>
            <person name="Sogin M.L."/>
        </authorList>
    </citation>
    <scope>NUCLEOTIDE SEQUENCE [LARGE SCALE GENOMIC DNA]</scope>
    <source>
        <strain evidence="2 3">WB C6</strain>
    </source>
</reference>
<sequence>MASSGPGDSSCSINQVSDSSTDVNSHEYCSKEQSTISCLSPLSSNHVKDESSKQTPLFDALGEESPNGGQELASQPLDVNLDRTSDRDVAVSEMYKQTKTTISPEKRAALQVLYQKHGSHQSVIWYSAQSEIPRSIVSKFITFMEHGLDVRNLSYRAPCKARMAKTTRFSPVMSMKGSRTEVFSVASPIQLNTVQTNLGSSILHTDPNNLVLQKKDEIVKKNVADTEKAPESKRKRRGNDITKDTAESMERPHKQRTSRQQQHPNKTPEGSASEILSCTPMRCKVETEQLRKNRSNNREILSARVTFLRIEFSSPLTPRIISQLSNQEARRAQLDFIERYRTALVEGRTAMFISADHYDLYVSGSENLISLSLLSLFSSDGEIFCELFLDLIGNEVISEWITHVLQTQFSNKVPLIVTTHEILSTLPNHFLSNSLSIAYSSILDVLSPVKHMMEIWEHRVKFYSLLNTNQTVEELLEQLSTEFLTLPKTSLLGKLAEIRERVWWEVYSSTWSETSRPKTESSASEVLAQ</sequence>
<feature type="compositionally biased region" description="Polar residues" evidence="1">
    <location>
        <begin position="1"/>
        <end position="23"/>
    </location>
</feature>
<dbReference type="Proteomes" id="UP000001548">
    <property type="component" value="Unassembled WGS sequence"/>
</dbReference>
<feature type="region of interest" description="Disordered" evidence="1">
    <location>
        <begin position="1"/>
        <end position="79"/>
    </location>
</feature>
<dbReference type="KEGG" id="gla:GL50803_007600"/>
<comment type="caution">
    <text evidence="2">The sequence shown here is derived from an EMBL/GenBank/DDBJ whole genome shotgun (WGS) entry which is preliminary data.</text>
</comment>
<gene>
    <name evidence="2" type="ORF">GL50803_007600</name>
</gene>
<dbReference type="EMBL" id="AACB03000002">
    <property type="protein sequence ID" value="KAE8304295.1"/>
    <property type="molecule type" value="Genomic_DNA"/>
</dbReference>
<feature type="compositionally biased region" description="Polar residues" evidence="1">
    <location>
        <begin position="258"/>
        <end position="276"/>
    </location>
</feature>
<dbReference type="AlphaFoldDB" id="A8BR25"/>
<feature type="region of interest" description="Disordered" evidence="1">
    <location>
        <begin position="222"/>
        <end position="278"/>
    </location>
</feature>
<keyword evidence="3" id="KW-1185">Reference proteome</keyword>